<reference evidence="2 3" key="1">
    <citation type="submission" date="2024-06" db="EMBL/GenBank/DDBJ databases">
        <title>Genomic Encyclopedia of Type Strains, Phase V (KMG-V): Genome sequencing to study the core and pangenomes of soil and plant-associated prokaryotes.</title>
        <authorList>
            <person name="Whitman W."/>
        </authorList>
    </citation>
    <scope>NUCLEOTIDE SEQUENCE [LARGE SCALE GENOMIC DNA]</scope>
    <source>
        <strain evidence="2 3">USDA 160</strain>
    </source>
</reference>
<accession>A0ABV2RYM5</accession>
<proteinExistence type="predicted"/>
<protein>
    <recommendedName>
        <fullName evidence="4">DUF2971 domain-containing protein</fullName>
    </recommendedName>
</protein>
<keyword evidence="3" id="KW-1185">Reference proteome</keyword>
<dbReference type="Pfam" id="PF11185">
    <property type="entry name" value="DUF2971"/>
    <property type="match status" value="1"/>
</dbReference>
<evidence type="ECO:0000313" key="2">
    <source>
        <dbReference type="EMBL" id="MET4722023.1"/>
    </source>
</evidence>
<evidence type="ECO:0000313" key="3">
    <source>
        <dbReference type="Proteomes" id="UP001549291"/>
    </source>
</evidence>
<organism evidence="2 3">
    <name type="scientific">Bradyrhizobium japonicum</name>
    <dbReference type="NCBI Taxonomy" id="375"/>
    <lineage>
        <taxon>Bacteria</taxon>
        <taxon>Pseudomonadati</taxon>
        <taxon>Pseudomonadota</taxon>
        <taxon>Alphaproteobacteria</taxon>
        <taxon>Hyphomicrobiales</taxon>
        <taxon>Nitrobacteraceae</taxon>
        <taxon>Bradyrhizobium</taxon>
    </lineage>
</organism>
<dbReference type="Proteomes" id="UP001549291">
    <property type="component" value="Unassembled WGS sequence"/>
</dbReference>
<comment type="caution">
    <text evidence="2">The sequence shown here is derived from an EMBL/GenBank/DDBJ whole genome shotgun (WGS) entry which is preliminary data.</text>
</comment>
<dbReference type="EMBL" id="JBEPTQ010000002">
    <property type="protein sequence ID" value="MET4722023.1"/>
    <property type="molecule type" value="Genomic_DNA"/>
</dbReference>
<gene>
    <name evidence="2" type="ORF">ABIF63_006129</name>
</gene>
<feature type="region of interest" description="Disordered" evidence="1">
    <location>
        <begin position="1"/>
        <end position="29"/>
    </location>
</feature>
<dbReference type="InterPro" id="IPR021352">
    <property type="entry name" value="DUF2971"/>
</dbReference>
<name>A0ABV2RYM5_BRAJP</name>
<dbReference type="RefSeq" id="WP_354270278.1">
    <property type="nucleotide sequence ID" value="NZ_JBEPTQ010000002.1"/>
</dbReference>
<evidence type="ECO:0008006" key="4">
    <source>
        <dbReference type="Google" id="ProtNLM"/>
    </source>
</evidence>
<sequence length="355" mass="40402">MNNKLGKKKKRRLLAETAPSSPSLEQDHSQEGLAAIERGHGTQLYKYVSPQFINNVFSSPEHVTLKCSFPKDFNDPYELFLTIDFDEEPDALAFYADAVGDLDQLPTTCFSRSPDVVPMWAHYAENHKGFVVEFSETCLAEAFQHSGFQDVTYSDAPSEGLTDMLYRAFKIGKYRYIYLLRLGVYHAAYFTKATCWSYERERRMVASEKEIRNTSGLLLLDAPIRCVSSIIAGSRATDETKQALLRKSEELGCRYFEIRIGKSSANPYFVDAHGRPYVFDGSTLMPAALSCESCLEPMKTRTSQTQCSWCRIDEQMTRYAASRNSYRMLDRAGLLESYIQGMDEITFGRRRADSE</sequence>
<evidence type="ECO:0000256" key="1">
    <source>
        <dbReference type="SAM" id="MobiDB-lite"/>
    </source>
</evidence>
<feature type="compositionally biased region" description="Basic residues" evidence="1">
    <location>
        <begin position="1"/>
        <end position="12"/>
    </location>
</feature>